<organism evidence="1 2">
    <name type="scientific">Atta colombica</name>
    <dbReference type="NCBI Taxonomy" id="520822"/>
    <lineage>
        <taxon>Eukaryota</taxon>
        <taxon>Metazoa</taxon>
        <taxon>Ecdysozoa</taxon>
        <taxon>Arthropoda</taxon>
        <taxon>Hexapoda</taxon>
        <taxon>Insecta</taxon>
        <taxon>Pterygota</taxon>
        <taxon>Neoptera</taxon>
        <taxon>Endopterygota</taxon>
        <taxon>Hymenoptera</taxon>
        <taxon>Apocrita</taxon>
        <taxon>Aculeata</taxon>
        <taxon>Formicoidea</taxon>
        <taxon>Formicidae</taxon>
        <taxon>Myrmicinae</taxon>
        <taxon>Atta</taxon>
    </lineage>
</organism>
<accession>A0A195BV83</accession>
<reference evidence="1 2" key="1">
    <citation type="submission" date="2015-09" db="EMBL/GenBank/DDBJ databases">
        <title>Atta colombica WGS genome.</title>
        <authorList>
            <person name="Nygaard S."/>
            <person name="Hu H."/>
            <person name="Boomsma J."/>
            <person name="Zhang G."/>
        </authorList>
    </citation>
    <scope>NUCLEOTIDE SEQUENCE [LARGE SCALE GENOMIC DNA]</scope>
    <source>
        <strain evidence="1">Treedump-2</strain>
        <tissue evidence="1">Whole body</tissue>
    </source>
</reference>
<protein>
    <submittedName>
        <fullName evidence="1">Uncharacterized protein</fullName>
    </submittedName>
</protein>
<sequence length="85" mass="9824">MRELVGKLGDCGDVSMKFDSLVSNIDTYEKWHSRYRWQKHPQLMLEAISMLSKCRQYVSLITADYNIESDSFASTPEPSFSEPLD</sequence>
<name>A0A195BV83_9HYME</name>
<evidence type="ECO:0000313" key="2">
    <source>
        <dbReference type="Proteomes" id="UP000078540"/>
    </source>
</evidence>
<dbReference type="Proteomes" id="UP000078540">
    <property type="component" value="Unassembled WGS sequence"/>
</dbReference>
<gene>
    <name evidence="1" type="ORF">ALC53_01446</name>
</gene>
<evidence type="ECO:0000313" key="1">
    <source>
        <dbReference type="EMBL" id="KYM91378.1"/>
    </source>
</evidence>
<dbReference type="AlphaFoldDB" id="A0A195BV83"/>
<dbReference type="EMBL" id="KQ976407">
    <property type="protein sequence ID" value="KYM91378.1"/>
    <property type="molecule type" value="Genomic_DNA"/>
</dbReference>
<keyword evidence="2" id="KW-1185">Reference proteome</keyword>
<proteinExistence type="predicted"/>